<gene>
    <name evidence="2" type="ORF">sscle_07g059140</name>
</gene>
<evidence type="ECO:0000259" key="1">
    <source>
        <dbReference type="Pfam" id="PF08242"/>
    </source>
</evidence>
<dbReference type="PANTHER" id="PTHR43464">
    <property type="entry name" value="METHYLTRANSFERASE"/>
    <property type="match status" value="1"/>
</dbReference>
<dbReference type="OMA" id="TNMHSEM"/>
<dbReference type="AlphaFoldDB" id="A0A1D9Q872"/>
<dbReference type="EMBL" id="CP017820">
    <property type="protein sequence ID" value="APA11144.1"/>
    <property type="molecule type" value="Genomic_DNA"/>
</dbReference>
<evidence type="ECO:0000313" key="2">
    <source>
        <dbReference type="EMBL" id="APA11144.1"/>
    </source>
</evidence>
<evidence type="ECO:0000313" key="3">
    <source>
        <dbReference type="Proteomes" id="UP000177798"/>
    </source>
</evidence>
<name>A0A1D9Q872_SCLS1</name>
<proteinExistence type="predicted"/>
<reference evidence="3" key="1">
    <citation type="journal article" date="2017" name="Genome Biol. Evol.">
        <title>The complete genome sequence of the phytopathogenic fungus Sclerotinia sclerotiorum reveals insights into the genome architecture of broad host range pathogens.</title>
        <authorList>
            <person name="Derbyshire M."/>
            <person name="Denton-Giles M."/>
            <person name="Hegedus D."/>
            <person name="Seifbarghy S."/>
            <person name="Rollins J."/>
            <person name="van Kan J."/>
            <person name="Seidl M.F."/>
            <person name="Faino L."/>
            <person name="Mbengue M."/>
            <person name="Navaud O."/>
            <person name="Raffaele S."/>
            <person name="Hammond-Kosack K."/>
            <person name="Heard S."/>
            <person name="Oliver R."/>
        </authorList>
    </citation>
    <scope>NUCLEOTIDE SEQUENCE [LARGE SCALE GENOMIC DNA]</scope>
    <source>
        <strain evidence="3">ATCC 18683 / 1980 / Ss-1</strain>
    </source>
</reference>
<dbReference type="RefSeq" id="XP_001587342.1">
    <property type="nucleotide sequence ID" value="XM_001587292.1"/>
</dbReference>
<dbReference type="InterPro" id="IPR013217">
    <property type="entry name" value="Methyltransf_12"/>
</dbReference>
<protein>
    <recommendedName>
        <fullName evidence="1">Methyltransferase type 12 domain-containing protein</fullName>
    </recommendedName>
</protein>
<dbReference type="Gene3D" id="3.40.50.150">
    <property type="entry name" value="Vaccinia Virus protein VP39"/>
    <property type="match status" value="1"/>
</dbReference>
<dbReference type="Pfam" id="PF08242">
    <property type="entry name" value="Methyltransf_12"/>
    <property type="match status" value="1"/>
</dbReference>
<dbReference type="PANTHER" id="PTHR43464:SF52">
    <property type="entry name" value="PUTATIVE-RELATED"/>
    <property type="match status" value="1"/>
</dbReference>
<sequence>MLNLSSSTIHSESVSTSLLYDRWAATYDTDRNPLQILDSALIPSLMKTLFSLPPEAQNNITITELGCGTGRNTIRFLTSPLSKNVSSIHALDLSSAMLDIAQSRYASFISENDGQLPNIQFDEFNALDPQSNPEVSKSIQGKANIVVSTLVLEHLSLPTFFSAVSFLLKPYSEASYGRVLITNMHAEMGKSSQAGFMNEIEGKKTKIRGESYVYEIEEVVEEGGKWGFHVVGDVLERRIEDGDIEEDGNGLRLGNRGKKWIGKKMWFGMVMQRKHK</sequence>
<accession>A0A1D9Q872</accession>
<dbReference type="SUPFAM" id="SSF53335">
    <property type="entry name" value="S-adenosyl-L-methionine-dependent methyltransferases"/>
    <property type="match status" value="1"/>
</dbReference>
<dbReference type="KEGG" id="ssl:SS1G_11334"/>
<dbReference type="Proteomes" id="UP000177798">
    <property type="component" value="Chromosome 7"/>
</dbReference>
<dbReference type="CDD" id="cd02440">
    <property type="entry name" value="AdoMet_MTases"/>
    <property type="match status" value="1"/>
</dbReference>
<organism evidence="2 3">
    <name type="scientific">Sclerotinia sclerotiorum (strain ATCC 18683 / 1980 / Ss-1)</name>
    <name type="common">White mold</name>
    <name type="synonym">Whetzelinia sclerotiorum</name>
    <dbReference type="NCBI Taxonomy" id="665079"/>
    <lineage>
        <taxon>Eukaryota</taxon>
        <taxon>Fungi</taxon>
        <taxon>Dikarya</taxon>
        <taxon>Ascomycota</taxon>
        <taxon>Pezizomycotina</taxon>
        <taxon>Leotiomycetes</taxon>
        <taxon>Helotiales</taxon>
        <taxon>Sclerotiniaceae</taxon>
        <taxon>Sclerotinia</taxon>
    </lineage>
</organism>
<dbReference type="OrthoDB" id="66144at2759"/>
<feature type="domain" description="Methyltransferase type 12" evidence="1">
    <location>
        <begin position="64"/>
        <end position="170"/>
    </location>
</feature>
<dbReference type="VEuPathDB" id="FungiDB:sscle_07g059140"/>
<dbReference type="InterPro" id="IPR029063">
    <property type="entry name" value="SAM-dependent_MTases_sf"/>
</dbReference>